<keyword evidence="1" id="KW-1133">Transmembrane helix</keyword>
<name>A0A6J5KR88_9CAUD</name>
<keyword evidence="1" id="KW-0812">Transmembrane</keyword>
<evidence type="ECO:0000256" key="1">
    <source>
        <dbReference type="SAM" id="Phobius"/>
    </source>
</evidence>
<feature type="transmembrane region" description="Helical" evidence="1">
    <location>
        <begin position="49"/>
        <end position="72"/>
    </location>
</feature>
<evidence type="ECO:0000313" key="2">
    <source>
        <dbReference type="EMBL" id="CAB4123533.1"/>
    </source>
</evidence>
<reference evidence="2" key="1">
    <citation type="submission" date="2020-04" db="EMBL/GenBank/DDBJ databases">
        <authorList>
            <person name="Chiriac C."/>
            <person name="Salcher M."/>
            <person name="Ghai R."/>
            <person name="Kavagutti S V."/>
        </authorList>
    </citation>
    <scope>NUCLEOTIDE SEQUENCE</scope>
</reference>
<organism evidence="2">
    <name type="scientific">uncultured Caudovirales phage</name>
    <dbReference type="NCBI Taxonomy" id="2100421"/>
    <lineage>
        <taxon>Viruses</taxon>
        <taxon>Duplodnaviria</taxon>
        <taxon>Heunggongvirae</taxon>
        <taxon>Uroviricota</taxon>
        <taxon>Caudoviricetes</taxon>
        <taxon>Peduoviridae</taxon>
        <taxon>Maltschvirus</taxon>
        <taxon>Maltschvirus maltsch</taxon>
    </lineage>
</organism>
<accession>A0A6J5KR88</accession>
<proteinExistence type="predicted"/>
<feature type="transmembrane region" description="Helical" evidence="1">
    <location>
        <begin position="7"/>
        <end position="29"/>
    </location>
</feature>
<gene>
    <name evidence="2" type="ORF">UFOVP46_36</name>
</gene>
<protein>
    <submittedName>
        <fullName evidence="2">Uncharacterized protein</fullName>
    </submittedName>
</protein>
<sequence>MDILINTLLVGLAVAYFTEFISSVVESLFSPRILKMVLTLPLSMLGCWYMNIFNFELVVCGAAAAFISLAVLKLATKPAIIQNVSNRRY</sequence>
<keyword evidence="1" id="KW-0472">Membrane</keyword>
<dbReference type="EMBL" id="LR796174">
    <property type="protein sequence ID" value="CAB4123533.1"/>
    <property type="molecule type" value="Genomic_DNA"/>
</dbReference>